<keyword evidence="9" id="KW-0547">Nucleotide-binding</keyword>
<dbReference type="HOGENOM" id="CLU_248033_0_0_3"/>
<dbReference type="SMART" id="SM00388">
    <property type="entry name" value="HisKA"/>
    <property type="match status" value="1"/>
</dbReference>
<feature type="domain" description="Phytochrome chromophore attachment site" evidence="18">
    <location>
        <begin position="696"/>
        <end position="835"/>
    </location>
</feature>
<dbReference type="Gene3D" id="3.30.565.10">
    <property type="entry name" value="Histidine kinase-like ATPase, C-terminal domain"/>
    <property type="match status" value="1"/>
</dbReference>
<dbReference type="Pfam" id="PF01590">
    <property type="entry name" value="GAF"/>
    <property type="match status" value="3"/>
</dbReference>
<evidence type="ECO:0000256" key="10">
    <source>
        <dbReference type="ARBA" id="ARBA00022777"/>
    </source>
</evidence>
<reference evidence="22 23" key="1">
    <citation type="journal article" date="2008" name="Proc. Natl. Acad. Sci. U.S.A.">
        <title>Niche adaptation and genome expansion in the chlorophyll d-producing cyanobacterium Acaryochloris marina.</title>
        <authorList>
            <person name="Swingley W.D."/>
            <person name="Chen M."/>
            <person name="Cheung P.C."/>
            <person name="Conrad A.L."/>
            <person name="Dejesa L.C."/>
            <person name="Hao J."/>
            <person name="Honchak B.M."/>
            <person name="Karbach L.E."/>
            <person name="Kurdoglu A."/>
            <person name="Lahiri S."/>
            <person name="Mastrian S.D."/>
            <person name="Miyashita H."/>
            <person name="Page L."/>
            <person name="Ramakrishna P."/>
            <person name="Satoh S."/>
            <person name="Sattley W.M."/>
            <person name="Shimada Y."/>
            <person name="Taylor H.L."/>
            <person name="Tomo T."/>
            <person name="Tsuchiya T."/>
            <person name="Wang Z.T."/>
            <person name="Raymond J."/>
            <person name="Mimuro M."/>
            <person name="Blankenship R.E."/>
            <person name="Touchman J.W."/>
        </authorList>
    </citation>
    <scope>NUCLEOTIDE SEQUENCE [LARGE SCALE GENOMIC DNA]</scope>
    <source>
        <strain evidence="23">MBIC 11017</strain>
    </source>
</reference>
<evidence type="ECO:0000256" key="7">
    <source>
        <dbReference type="ARBA" id="ARBA00022679"/>
    </source>
</evidence>
<evidence type="ECO:0000256" key="8">
    <source>
        <dbReference type="ARBA" id="ARBA00022692"/>
    </source>
</evidence>
<feature type="domain" description="HPt" evidence="21">
    <location>
        <begin position="1410"/>
        <end position="1503"/>
    </location>
</feature>
<dbReference type="Gene3D" id="1.10.287.130">
    <property type="match status" value="1"/>
</dbReference>
<dbReference type="KEGG" id="amr:AM1_1870"/>
<dbReference type="EMBL" id="CP000828">
    <property type="protein sequence ID" value="ABW26890.1"/>
    <property type="molecule type" value="Genomic_DNA"/>
</dbReference>
<dbReference type="PROSITE" id="PS50110">
    <property type="entry name" value="RESPONSE_REGULATORY"/>
    <property type="match status" value="2"/>
</dbReference>
<keyword evidence="23" id="KW-1185">Reference proteome</keyword>
<dbReference type="SMART" id="SM00387">
    <property type="entry name" value="HATPase_c"/>
    <property type="match status" value="1"/>
</dbReference>
<dbReference type="InterPro" id="IPR003018">
    <property type="entry name" value="GAF"/>
</dbReference>
<dbReference type="SMART" id="SM00065">
    <property type="entry name" value="GAF"/>
    <property type="match status" value="4"/>
</dbReference>
<accession>B0CDG5</accession>
<feature type="domain" description="Phytochrome chromophore attachment site" evidence="18">
    <location>
        <begin position="39"/>
        <end position="219"/>
    </location>
</feature>
<dbReference type="CDD" id="cd00082">
    <property type="entry name" value="HisKA"/>
    <property type="match status" value="1"/>
</dbReference>
<dbReference type="Pfam" id="PF00072">
    <property type="entry name" value="Response_reg"/>
    <property type="match status" value="2"/>
</dbReference>
<sequence length="1514" mass="169646">MDVSSSKLNADCSYPDVPSKLTQQSLLNRITTRIRQSLELNEILSATVAEVRAFLGTDRVKVYKFFPDGHGLVIAESIREDHLPSLLGLNFPADDIPLPARELYLKARQRSVVDLSTQQIGFSPLNCTETGSELESRDIRFRPIDPCHVEYLKAMGVQSSVVVPIVIEQSSLEQIQSESEVVSGLNQGQRLWGLLVSHHAQPRQVEESELELIQAVVDQMAVAIGQATLLDRVREQAVLEAGVNHVTALLYTKPTVQLEVALAEMVAVMQGTGGRLYLSHTTSEQSAELYCCGDQPSTLDHDRLIEENALWQNYLNSTQSVDTPDTESRPWSVDWMRKNYALSPQARSSARSKTVWAIADIYREPLFRVLSPAFQSTPIRGVMILPLYFDKELLGCITIFRNEVEEELCWAGFHHPDSRQLAPRQSFEAWRQIKAGQSQPWTDAEVRLAEALGERFSAAINQYQLYQQVQTLNTHLEEQIKERTAELHRSTAIANQQRALTNILSKLQKALDLDTIFQTTTQEAQRLLDVDHVAVYQFDENWGGSFINNFRAVKPEWEEVVYSTRDVWNDSHLQETKGGRYRHNHVSVVNDVSKAGLSPCHLETYHYYQIKAFLIAPVFVGSRLWGLIGAYQHSNPYEWKPLEVDFITQLATHLGVAVQQAGATEKVQNQAQQLAVIAEQQHTLTNVISKIRESLDLETIFKTTTREVRRLLQVDRVVVFQFLPDVQYSQGEVIAEDVHPDYRSILGYDVKGDCFQDRYTASPGTHQVFAIDDLNTCNLDPCYVEMMQGLQVQAHLVVPLFRSNILWGLLAIHQCSAPRPWQVKEREFAIQISTQLGVALQQAEFLNQAQQSKEAADAASQAKSDFLAHMSHELRTPLNAILGYVEIMQRDPQLGETQTEHLGIIGRSGEHLLSLINDVLEMSRIEAGQLALTQVSFDLYRLLDSLQDMLEAKAKLQGLQLYFERSATVPQFVFADEGKLRQVLINLLGNGLNYTEKGQVLLQVDTPEQSGQPGRACQLTFAVMDTGPGIKASDVDQLFEAFTQTDSGYRAQEGTGLGLPISRRFVQLMGGDIEVDSTVGQGSTFRFTIPVTLADAAEVHTVKPTRQVVSLAPGQPTYRLLLVEDKWANRQLMQQWLAPFGFDIREAVNGEEALAVWQEWAPHLIWMDMRMPVMDGYKATREIKAQCGDNPPVIIALTANAFEEDRLYALSVGCDDFVRKPCQESTILDKLAEHLGVQYIYSEPEPSESNSLEEVASIQPEDLRILVADDNTLNQQLMVQRLVHLGYSADVVSDGQQVVAACQTQMYDLILLDVQMPKMNGLEVVQTLRQQEMCPYVIGVSGRTLPEEKQECLDAGMQDYLCKPVSLEDLKVALSQYHPPSDLALPQAMKPALIEESAIQALIEIGGDDGGSFLVSVIDNFLRDAEPMLAGLKDAISTTNYVQINEIAHSLKSMSASMGATQLAHQLKELEHMSKLENLAISSTWMNKLEQEFEAVRLALTLEKQNYQTSAVSS</sequence>
<dbReference type="Pfam" id="PF02518">
    <property type="entry name" value="HATPase_c"/>
    <property type="match status" value="1"/>
</dbReference>
<evidence type="ECO:0000259" key="18">
    <source>
        <dbReference type="PROSITE" id="PS50046"/>
    </source>
</evidence>
<evidence type="ECO:0000256" key="1">
    <source>
        <dbReference type="ARBA" id="ARBA00000085"/>
    </source>
</evidence>
<dbReference type="Pfam" id="PF01627">
    <property type="entry name" value="Hpt"/>
    <property type="match status" value="1"/>
</dbReference>
<dbReference type="GO" id="GO:0000155">
    <property type="term" value="F:phosphorelay sensor kinase activity"/>
    <property type="evidence" value="ECO:0007669"/>
    <property type="project" value="InterPro"/>
</dbReference>
<dbReference type="RefSeq" id="WP_012162392.1">
    <property type="nucleotide sequence ID" value="NC_009925.1"/>
</dbReference>
<keyword evidence="7" id="KW-0808">Transferase</keyword>
<dbReference type="InterPro" id="IPR013515">
    <property type="entry name" value="Phytochrome_cen-reg"/>
</dbReference>
<keyword evidence="14" id="KW-0472">Membrane</keyword>
<dbReference type="PROSITE" id="PS50109">
    <property type="entry name" value="HIS_KIN"/>
    <property type="match status" value="1"/>
</dbReference>
<dbReference type="SUPFAM" id="SSF55781">
    <property type="entry name" value="GAF domain-like"/>
    <property type="match status" value="4"/>
</dbReference>
<comment type="similarity">
    <text evidence="3">In the N-terminal section; belongs to the phytochrome family.</text>
</comment>
<dbReference type="GO" id="GO:0009584">
    <property type="term" value="P:detection of visible light"/>
    <property type="evidence" value="ECO:0007669"/>
    <property type="project" value="InterPro"/>
</dbReference>
<evidence type="ECO:0000256" key="12">
    <source>
        <dbReference type="ARBA" id="ARBA00022989"/>
    </source>
</evidence>
<dbReference type="Gene3D" id="3.40.50.2300">
    <property type="match status" value="2"/>
</dbReference>
<dbReference type="EC" id="2.7.13.3" evidence="4"/>
<evidence type="ECO:0000256" key="2">
    <source>
        <dbReference type="ARBA" id="ARBA00004651"/>
    </source>
</evidence>
<dbReference type="GO" id="GO:0005886">
    <property type="term" value="C:plasma membrane"/>
    <property type="evidence" value="ECO:0007669"/>
    <property type="project" value="UniProtKB-SubCell"/>
</dbReference>
<evidence type="ECO:0000256" key="3">
    <source>
        <dbReference type="ARBA" id="ARBA00006402"/>
    </source>
</evidence>
<evidence type="ECO:0000256" key="5">
    <source>
        <dbReference type="ARBA" id="ARBA00022475"/>
    </source>
</evidence>
<keyword evidence="10 22" id="KW-0418">Kinase</keyword>
<name>B0CDG5_ACAM1</name>
<keyword evidence="13" id="KW-0902">Two-component regulatory system</keyword>
<dbReference type="SUPFAM" id="SSF47226">
    <property type="entry name" value="Histidine-containing phosphotransfer domain, HPT domain"/>
    <property type="match status" value="1"/>
</dbReference>
<dbReference type="SUPFAM" id="SSF52172">
    <property type="entry name" value="CheY-like"/>
    <property type="match status" value="2"/>
</dbReference>
<evidence type="ECO:0000256" key="4">
    <source>
        <dbReference type="ARBA" id="ARBA00012438"/>
    </source>
</evidence>
<dbReference type="Pfam" id="PF00360">
    <property type="entry name" value="PHY"/>
    <property type="match status" value="1"/>
</dbReference>
<feature type="modified residue" description="4-aspartylphosphate" evidence="17">
    <location>
        <position position="1168"/>
    </location>
</feature>
<dbReference type="InterPro" id="IPR003661">
    <property type="entry name" value="HisK_dim/P_dom"/>
</dbReference>
<dbReference type="GO" id="GO:0005524">
    <property type="term" value="F:ATP binding"/>
    <property type="evidence" value="ECO:0007669"/>
    <property type="project" value="UniProtKB-KW"/>
</dbReference>
<proteinExistence type="inferred from homology"/>
<dbReference type="STRING" id="329726.AM1_1870"/>
<evidence type="ECO:0000259" key="21">
    <source>
        <dbReference type="PROSITE" id="PS50894"/>
    </source>
</evidence>
<dbReference type="InterPro" id="IPR036641">
    <property type="entry name" value="HPT_dom_sf"/>
</dbReference>
<feature type="domain" description="Histidine kinase" evidence="19">
    <location>
        <begin position="869"/>
        <end position="1093"/>
    </location>
</feature>
<evidence type="ECO:0000256" key="9">
    <source>
        <dbReference type="ARBA" id="ARBA00022741"/>
    </source>
</evidence>
<dbReference type="eggNOG" id="COG2198">
    <property type="taxonomic scope" value="Bacteria"/>
</dbReference>
<dbReference type="SUPFAM" id="SSF55874">
    <property type="entry name" value="ATPase domain of HSP90 chaperone/DNA topoisomerase II/histidine kinase"/>
    <property type="match status" value="1"/>
</dbReference>
<comment type="catalytic activity">
    <reaction evidence="1">
        <text>ATP + protein L-histidine = ADP + protein N-phospho-L-histidine.</text>
        <dbReference type="EC" id="2.7.13.3"/>
    </reaction>
</comment>
<keyword evidence="12" id="KW-1133">Transmembrane helix</keyword>
<dbReference type="OrthoDB" id="474548at2"/>
<dbReference type="eggNOG" id="COG2205">
    <property type="taxonomic scope" value="Bacteria"/>
</dbReference>
<dbReference type="eggNOG" id="COG0745">
    <property type="taxonomic scope" value="Bacteria"/>
</dbReference>
<feature type="domain" description="Phytochrome chromophore attachment site" evidence="18">
    <location>
        <begin position="512"/>
        <end position="653"/>
    </location>
</feature>
<dbReference type="Proteomes" id="UP000000268">
    <property type="component" value="Chromosome"/>
</dbReference>
<evidence type="ECO:0000256" key="11">
    <source>
        <dbReference type="ARBA" id="ARBA00022840"/>
    </source>
</evidence>
<evidence type="ECO:0000256" key="6">
    <source>
        <dbReference type="ARBA" id="ARBA00022553"/>
    </source>
</evidence>
<dbReference type="PANTHER" id="PTHR45339:SF1">
    <property type="entry name" value="HYBRID SIGNAL TRANSDUCTION HISTIDINE KINASE J"/>
    <property type="match status" value="1"/>
</dbReference>
<feature type="modified residue" description="4-aspartylphosphate" evidence="17">
    <location>
        <position position="1313"/>
    </location>
</feature>
<keyword evidence="11" id="KW-0067">ATP-binding</keyword>
<keyword evidence="5" id="KW-1003">Cell membrane</keyword>
<feature type="domain" description="Response regulatory" evidence="20">
    <location>
        <begin position="1119"/>
        <end position="1235"/>
    </location>
</feature>
<dbReference type="PROSITE" id="PS50046">
    <property type="entry name" value="PHYTOCHROME_2"/>
    <property type="match status" value="3"/>
</dbReference>
<dbReference type="InterPro" id="IPR036890">
    <property type="entry name" value="HATPase_C_sf"/>
</dbReference>
<evidence type="ECO:0000256" key="13">
    <source>
        <dbReference type="ARBA" id="ARBA00023012"/>
    </source>
</evidence>
<dbReference type="PROSITE" id="PS50894">
    <property type="entry name" value="HPT"/>
    <property type="match status" value="1"/>
</dbReference>
<dbReference type="PRINTS" id="PR00344">
    <property type="entry name" value="BCTRLSENSOR"/>
</dbReference>
<keyword evidence="6 17" id="KW-0597">Phosphoprotein</keyword>
<dbReference type="InterPro" id="IPR029016">
    <property type="entry name" value="GAF-like_dom_sf"/>
</dbReference>
<dbReference type="InterPro" id="IPR036097">
    <property type="entry name" value="HisK_dim/P_sf"/>
</dbReference>
<dbReference type="InterPro" id="IPR008207">
    <property type="entry name" value="Sig_transdc_His_kin_Hpt_dom"/>
</dbReference>
<dbReference type="SUPFAM" id="SSF47384">
    <property type="entry name" value="Homodimeric domain of signal transducing histidine kinase"/>
    <property type="match status" value="1"/>
</dbReference>
<gene>
    <name evidence="22" type="ordered locus">AM1_1870</name>
</gene>
<evidence type="ECO:0000256" key="15">
    <source>
        <dbReference type="ARBA" id="ARBA00074306"/>
    </source>
</evidence>
<evidence type="ECO:0000259" key="19">
    <source>
        <dbReference type="PROSITE" id="PS50109"/>
    </source>
</evidence>
<dbReference type="CDD" id="cd16922">
    <property type="entry name" value="HATPase_EvgS-ArcB-TorS-like"/>
    <property type="match status" value="1"/>
</dbReference>
<comment type="subcellular location">
    <subcellularLocation>
        <location evidence="2">Cell membrane</location>
        <topology evidence="2">Multi-pass membrane protein</topology>
    </subcellularLocation>
</comment>
<evidence type="ECO:0000256" key="17">
    <source>
        <dbReference type="PROSITE-ProRule" id="PRU00169"/>
    </source>
</evidence>
<dbReference type="CDD" id="cd17546">
    <property type="entry name" value="REC_hyHK_CKI1_RcsC-like"/>
    <property type="match status" value="2"/>
</dbReference>
<dbReference type="InterPro" id="IPR001789">
    <property type="entry name" value="Sig_transdc_resp-reg_receiver"/>
</dbReference>
<dbReference type="FunFam" id="3.30.565.10:FF:000010">
    <property type="entry name" value="Sensor histidine kinase RcsC"/>
    <property type="match status" value="1"/>
</dbReference>
<protein>
    <recommendedName>
        <fullName evidence="15">Circadian input-output histidine kinase CikA</fullName>
        <ecNumber evidence="4">2.7.13.3</ecNumber>
    </recommendedName>
</protein>
<dbReference type="Gene3D" id="1.20.120.160">
    <property type="entry name" value="HPT domain"/>
    <property type="match status" value="1"/>
</dbReference>
<dbReference type="Gene3D" id="3.30.450.40">
    <property type="match status" value="4"/>
</dbReference>
<evidence type="ECO:0000256" key="14">
    <source>
        <dbReference type="ARBA" id="ARBA00023136"/>
    </source>
</evidence>
<evidence type="ECO:0000259" key="20">
    <source>
        <dbReference type="PROSITE" id="PS50110"/>
    </source>
</evidence>
<dbReference type="InterPro" id="IPR011006">
    <property type="entry name" value="CheY-like_superfamily"/>
</dbReference>
<dbReference type="Pfam" id="PF00512">
    <property type="entry name" value="HisKA"/>
    <property type="match status" value="1"/>
</dbReference>
<dbReference type="InterPro" id="IPR005467">
    <property type="entry name" value="His_kinase_dom"/>
</dbReference>
<dbReference type="eggNOG" id="COG4251">
    <property type="taxonomic scope" value="Bacteria"/>
</dbReference>
<dbReference type="InterPro" id="IPR004358">
    <property type="entry name" value="Sig_transdc_His_kin-like_C"/>
</dbReference>
<dbReference type="PANTHER" id="PTHR45339">
    <property type="entry name" value="HYBRID SIGNAL TRANSDUCTION HISTIDINE KINASE J"/>
    <property type="match status" value="1"/>
</dbReference>
<organism evidence="22 23">
    <name type="scientific">Acaryochloris marina (strain MBIC 11017)</name>
    <dbReference type="NCBI Taxonomy" id="329726"/>
    <lineage>
        <taxon>Bacteria</taxon>
        <taxon>Bacillati</taxon>
        <taxon>Cyanobacteriota</taxon>
        <taxon>Cyanophyceae</taxon>
        <taxon>Acaryochloridales</taxon>
        <taxon>Acaryochloridaceae</taxon>
        <taxon>Acaryochloris</taxon>
    </lineage>
</organism>
<evidence type="ECO:0000256" key="16">
    <source>
        <dbReference type="PROSITE-ProRule" id="PRU00110"/>
    </source>
</evidence>
<keyword evidence="8" id="KW-0812">Transmembrane</keyword>
<dbReference type="InterPro" id="IPR016132">
    <property type="entry name" value="Phyto_chromo_attachment"/>
</dbReference>
<feature type="modified residue" description="Phosphohistidine" evidence="16">
    <location>
        <position position="1449"/>
    </location>
</feature>
<evidence type="ECO:0000313" key="22">
    <source>
        <dbReference type="EMBL" id="ABW26890.1"/>
    </source>
</evidence>
<dbReference type="GO" id="GO:0006355">
    <property type="term" value="P:regulation of DNA-templated transcription"/>
    <property type="evidence" value="ECO:0007669"/>
    <property type="project" value="InterPro"/>
</dbReference>
<evidence type="ECO:0000313" key="23">
    <source>
        <dbReference type="Proteomes" id="UP000000268"/>
    </source>
</evidence>
<feature type="domain" description="Response regulatory" evidence="20">
    <location>
        <begin position="1264"/>
        <end position="1378"/>
    </location>
</feature>
<dbReference type="SMART" id="SM00448">
    <property type="entry name" value="REC"/>
    <property type="match status" value="2"/>
</dbReference>
<dbReference type="InterPro" id="IPR003594">
    <property type="entry name" value="HATPase_dom"/>
</dbReference>